<comment type="caution">
    <text evidence="7">The sequence shown here is derived from an EMBL/GenBank/DDBJ whole genome shotgun (WGS) entry which is preliminary data.</text>
</comment>
<dbReference type="SMART" id="SM00487">
    <property type="entry name" value="DEXDc"/>
    <property type="match status" value="1"/>
</dbReference>
<feature type="zinc finger region" description="C3H1-type" evidence="4">
    <location>
        <begin position="3"/>
        <end position="31"/>
    </location>
</feature>
<evidence type="ECO:0000256" key="1">
    <source>
        <dbReference type="ARBA" id="ARBA00022723"/>
    </source>
</evidence>
<keyword evidence="2 4" id="KW-0863">Zinc-finger</keyword>
<dbReference type="InterPro" id="IPR036855">
    <property type="entry name" value="Znf_CCCH_sf"/>
</dbReference>
<dbReference type="InterPro" id="IPR000571">
    <property type="entry name" value="Znf_CCCH"/>
</dbReference>
<dbReference type="PANTHER" id="PTHR18934:SF145">
    <property type="entry name" value="ATP-DEPENDENT RNA HELICASE DHX57-RELATED"/>
    <property type="match status" value="1"/>
</dbReference>
<dbReference type="InterPro" id="IPR011545">
    <property type="entry name" value="DEAD/DEAH_box_helicase_dom"/>
</dbReference>
<keyword evidence="3 4" id="KW-0862">Zinc</keyword>
<dbReference type="InterPro" id="IPR014001">
    <property type="entry name" value="Helicase_ATP-bd"/>
</dbReference>
<dbReference type="Pfam" id="PF18044">
    <property type="entry name" value="zf-CCCH_4"/>
    <property type="match status" value="1"/>
</dbReference>
<name>A0ABN9ADW8_9NEOB</name>
<reference evidence="7" key="1">
    <citation type="submission" date="2023-05" db="EMBL/GenBank/DDBJ databases">
        <authorList>
            <person name="Stuckert A."/>
        </authorList>
    </citation>
    <scope>NUCLEOTIDE SEQUENCE</scope>
</reference>
<evidence type="ECO:0000259" key="5">
    <source>
        <dbReference type="PROSITE" id="PS50103"/>
    </source>
</evidence>
<sequence length="433" mass="49314">MKSDLRNICRFFVAGKTCRFGSKCRFKHEVPKQILKDTSHLNANADSSYLYELEIRFPKDNQYPYEPPLVAIHSLNEDFPMACRLHMAEYLYEKALRLAQTGEPAVYSLVTCLEDEHDIVKLLANTHHRFSIPPPFIQPATSESKKPHIIINKPLSFEKPSHIPEGRKEQTIIAEVNKITQTEEDEVDDLDSEAVVIENESYVNMKKKQAKKYSWNPKSFQAENAKICKHFRIKKASKVYHAMLQERMKLPVWQQQDIILQLMAKYQVLVVCGMTGCGKTTQIPQFILDASLKGSSSCLANIVCTQPRRISAISVAERVAQERAERVGISVGYQIRLESVKSLATRLLYCTTGVLLRRLEGDCTLQGVTHVIVDEVHERTEESDFLLLVLKNVMSKRPDLKILLMSATVNAELFSQYFSDCPIVHIPGHTFSC</sequence>
<keyword evidence="1 4" id="KW-0479">Metal-binding</keyword>
<dbReference type="Pfam" id="PF05773">
    <property type="entry name" value="RWD"/>
    <property type="match status" value="1"/>
</dbReference>
<protein>
    <recommendedName>
        <fullName evidence="9">ATP-dependent RNA helicase DHX57</fullName>
    </recommendedName>
</protein>
<dbReference type="CDD" id="cd23825">
    <property type="entry name" value="RWD_DHX57"/>
    <property type="match status" value="1"/>
</dbReference>
<gene>
    <name evidence="7" type="ORF">SPARVUS_LOCUS313876</name>
</gene>
<dbReference type="InterPro" id="IPR006575">
    <property type="entry name" value="RWD_dom"/>
</dbReference>
<evidence type="ECO:0000256" key="3">
    <source>
        <dbReference type="ARBA" id="ARBA00022833"/>
    </source>
</evidence>
<organism evidence="7 8">
    <name type="scientific">Staurois parvus</name>
    <dbReference type="NCBI Taxonomy" id="386267"/>
    <lineage>
        <taxon>Eukaryota</taxon>
        <taxon>Metazoa</taxon>
        <taxon>Chordata</taxon>
        <taxon>Craniata</taxon>
        <taxon>Vertebrata</taxon>
        <taxon>Euteleostomi</taxon>
        <taxon>Amphibia</taxon>
        <taxon>Batrachia</taxon>
        <taxon>Anura</taxon>
        <taxon>Neobatrachia</taxon>
        <taxon>Ranoidea</taxon>
        <taxon>Ranidae</taxon>
        <taxon>Staurois</taxon>
    </lineage>
</organism>
<dbReference type="PROSITE" id="PS51192">
    <property type="entry name" value="HELICASE_ATP_BIND_1"/>
    <property type="match status" value="1"/>
</dbReference>
<evidence type="ECO:0000313" key="8">
    <source>
        <dbReference type="Proteomes" id="UP001162483"/>
    </source>
</evidence>
<feature type="domain" description="C3H1-type" evidence="5">
    <location>
        <begin position="3"/>
        <end position="31"/>
    </location>
</feature>
<keyword evidence="8" id="KW-1185">Reference proteome</keyword>
<dbReference type="SMART" id="SM00356">
    <property type="entry name" value="ZnF_C3H1"/>
    <property type="match status" value="1"/>
</dbReference>
<proteinExistence type="predicted"/>
<evidence type="ECO:0000256" key="4">
    <source>
        <dbReference type="PROSITE-ProRule" id="PRU00723"/>
    </source>
</evidence>
<dbReference type="CDD" id="cd17985">
    <property type="entry name" value="DEXHc_DHX57"/>
    <property type="match status" value="1"/>
</dbReference>
<dbReference type="Pfam" id="PF00270">
    <property type="entry name" value="DEAD"/>
    <property type="match status" value="1"/>
</dbReference>
<dbReference type="SUPFAM" id="SSF52540">
    <property type="entry name" value="P-loop containing nucleoside triphosphate hydrolases"/>
    <property type="match status" value="1"/>
</dbReference>
<evidence type="ECO:0000256" key="2">
    <source>
        <dbReference type="ARBA" id="ARBA00022771"/>
    </source>
</evidence>
<feature type="domain" description="Helicase ATP-binding" evidence="6">
    <location>
        <begin position="260"/>
        <end position="427"/>
    </location>
</feature>
<evidence type="ECO:0000313" key="7">
    <source>
        <dbReference type="EMBL" id="CAI9532985.1"/>
    </source>
</evidence>
<dbReference type="PANTHER" id="PTHR18934">
    <property type="entry name" value="ATP-DEPENDENT RNA HELICASE"/>
    <property type="match status" value="1"/>
</dbReference>
<evidence type="ECO:0000259" key="6">
    <source>
        <dbReference type="PROSITE" id="PS51192"/>
    </source>
</evidence>
<dbReference type="SUPFAM" id="SSF90229">
    <property type="entry name" value="CCCH zinc finger"/>
    <property type="match status" value="1"/>
</dbReference>
<dbReference type="PROSITE" id="PS50103">
    <property type="entry name" value="ZF_C3H1"/>
    <property type="match status" value="1"/>
</dbReference>
<dbReference type="Gene3D" id="4.10.1000.10">
    <property type="entry name" value="Zinc finger, CCCH-type"/>
    <property type="match status" value="1"/>
</dbReference>
<dbReference type="EMBL" id="CATNWA010000098">
    <property type="protein sequence ID" value="CAI9532985.1"/>
    <property type="molecule type" value="Genomic_DNA"/>
</dbReference>
<evidence type="ECO:0008006" key="9">
    <source>
        <dbReference type="Google" id="ProtNLM"/>
    </source>
</evidence>
<dbReference type="Proteomes" id="UP001162483">
    <property type="component" value="Unassembled WGS sequence"/>
</dbReference>
<dbReference type="InterPro" id="IPR027417">
    <property type="entry name" value="P-loop_NTPase"/>
</dbReference>
<dbReference type="Gene3D" id="3.40.50.300">
    <property type="entry name" value="P-loop containing nucleotide triphosphate hydrolases"/>
    <property type="match status" value="1"/>
</dbReference>
<accession>A0ABN9ADW8</accession>
<dbReference type="InterPro" id="IPR041367">
    <property type="entry name" value="Znf-CCCH_4"/>
</dbReference>